<dbReference type="InterPro" id="IPR044855">
    <property type="entry name" value="CoA-Trfase_III_dom3_sf"/>
</dbReference>
<dbReference type="OrthoDB" id="9797653at2"/>
<keyword evidence="2 3" id="KW-0808">Transferase</keyword>
<reference evidence="3 4" key="1">
    <citation type="submission" date="2019-07" db="EMBL/GenBank/DDBJ databases">
        <title>Whole genome shotgun sequence of Pseudonocardia sulfidoxydans NBRC 16205.</title>
        <authorList>
            <person name="Hosoyama A."/>
            <person name="Uohara A."/>
            <person name="Ohji S."/>
            <person name="Ichikawa N."/>
        </authorList>
    </citation>
    <scope>NUCLEOTIDE SEQUENCE [LARGE SCALE GENOMIC DNA]</scope>
    <source>
        <strain evidence="3 4">NBRC 16205</strain>
    </source>
</reference>
<sequence length="406" mass="43487">MSAAPGVESAGGPLQGLKVVDAASIFAGPVAATLLADFGADVLKVEHPRGDSLRSMGWNVEGESLFWALVSRNKRCVTLKLSAPEGAEILKKIVADADVFVENFRPGTLERWGLGPDVLHEINPGLVILRTTGFGQTGPYANRPGFGTLAEAMSGFAHINGWPDKPPALPPFALGDCIAGFTGCFAIMFALWWREHGGNGKGQVIDLSIYEPMFWMLGPQTILYDKTGEVVGRSGNHTPYSAPRNAYQTKDGRWLALSATAQSIADRVVKLVGRPDLAEQPWFTGNPGRIAHTEELDDAIGGWIGERTAEEVLAEFETAEGAIAPAYTAADIVEDPQYLARETIVRVPHEGLGDVLMQNVVPVLSDTPGRVRHAGAPKGSSNHEVYRDQLGMTDEQLAALEADGVI</sequence>
<dbReference type="AlphaFoldDB" id="A0A511D8G2"/>
<accession>A0A511D8G2</accession>
<dbReference type="InterPro" id="IPR023606">
    <property type="entry name" value="CoA-Trfase_III_dom_1_sf"/>
</dbReference>
<dbReference type="Proteomes" id="UP000321685">
    <property type="component" value="Unassembled WGS sequence"/>
</dbReference>
<name>A0A511D8G2_9PSEU</name>
<dbReference type="Pfam" id="PF02515">
    <property type="entry name" value="CoA_transf_3"/>
    <property type="match status" value="1"/>
</dbReference>
<dbReference type="PANTHER" id="PTHR48228">
    <property type="entry name" value="SUCCINYL-COA--D-CITRAMALATE COA-TRANSFERASE"/>
    <property type="match status" value="1"/>
</dbReference>
<dbReference type="PANTHER" id="PTHR48228:SF6">
    <property type="entry name" value="L-CARNITINE COA-TRANSFERASE"/>
    <property type="match status" value="1"/>
</dbReference>
<dbReference type="GO" id="GO:0016740">
    <property type="term" value="F:transferase activity"/>
    <property type="evidence" value="ECO:0007669"/>
    <property type="project" value="UniProtKB-KW"/>
</dbReference>
<evidence type="ECO:0000256" key="1">
    <source>
        <dbReference type="ARBA" id="ARBA00008383"/>
    </source>
</evidence>
<keyword evidence="4" id="KW-1185">Reference proteome</keyword>
<dbReference type="InterPro" id="IPR050509">
    <property type="entry name" value="CoA-transferase_III"/>
</dbReference>
<dbReference type="InterPro" id="IPR003673">
    <property type="entry name" value="CoA-Trfase_fam_III"/>
</dbReference>
<evidence type="ECO:0000256" key="2">
    <source>
        <dbReference type="ARBA" id="ARBA00022679"/>
    </source>
</evidence>
<protein>
    <submittedName>
        <fullName evidence="3">CoA transferase</fullName>
    </submittedName>
</protein>
<dbReference type="SUPFAM" id="SSF89796">
    <property type="entry name" value="CoA-transferase family III (CaiB/BaiF)"/>
    <property type="match status" value="1"/>
</dbReference>
<proteinExistence type="inferred from homology"/>
<evidence type="ECO:0000313" key="4">
    <source>
        <dbReference type="Proteomes" id="UP000321685"/>
    </source>
</evidence>
<comment type="caution">
    <text evidence="3">The sequence shown here is derived from an EMBL/GenBank/DDBJ whole genome shotgun (WGS) entry which is preliminary data.</text>
</comment>
<evidence type="ECO:0000313" key="3">
    <source>
        <dbReference type="EMBL" id="GEL21076.1"/>
    </source>
</evidence>
<dbReference type="Gene3D" id="3.40.50.10540">
    <property type="entry name" value="Crotonobetainyl-coa:carnitine coa-transferase, domain 1"/>
    <property type="match status" value="1"/>
</dbReference>
<comment type="similarity">
    <text evidence="1">Belongs to the CoA-transferase III family.</text>
</comment>
<dbReference type="RefSeq" id="WP_147101285.1">
    <property type="nucleotide sequence ID" value="NZ_BJVJ01000001.1"/>
</dbReference>
<organism evidence="3 4">
    <name type="scientific">Pseudonocardia sulfidoxydans NBRC 16205</name>
    <dbReference type="NCBI Taxonomy" id="1223511"/>
    <lineage>
        <taxon>Bacteria</taxon>
        <taxon>Bacillati</taxon>
        <taxon>Actinomycetota</taxon>
        <taxon>Actinomycetes</taxon>
        <taxon>Pseudonocardiales</taxon>
        <taxon>Pseudonocardiaceae</taxon>
        <taxon>Pseudonocardia</taxon>
    </lineage>
</organism>
<gene>
    <name evidence="3" type="ORF">PSU4_00300</name>
</gene>
<dbReference type="EMBL" id="BJVJ01000001">
    <property type="protein sequence ID" value="GEL21076.1"/>
    <property type="molecule type" value="Genomic_DNA"/>
</dbReference>
<dbReference type="Gene3D" id="3.30.1540.10">
    <property type="entry name" value="formyl-coa transferase, domain 3"/>
    <property type="match status" value="1"/>
</dbReference>